<comment type="caution">
    <text evidence="1">The sequence shown here is derived from an EMBL/GenBank/DDBJ whole genome shotgun (WGS) entry which is preliminary data.</text>
</comment>
<accession>A0A5J4PDW4</accession>
<protein>
    <submittedName>
        <fullName evidence="1">Uncharacterized protein</fullName>
    </submittedName>
</protein>
<proteinExistence type="predicted"/>
<gene>
    <name evidence="1" type="ORF">EZS27_040816</name>
</gene>
<sequence length="35" mass="4150">MEQFVQNLKESLNRDIQAIESTEHGIFQKLTKIIF</sequence>
<reference evidence="1" key="1">
    <citation type="submission" date="2019-03" db="EMBL/GenBank/DDBJ databases">
        <title>Single cell metagenomics reveals metabolic interactions within the superorganism composed of flagellate Streblomastix strix and complex community of Bacteroidetes bacteria on its surface.</title>
        <authorList>
            <person name="Treitli S.C."/>
            <person name="Kolisko M."/>
            <person name="Husnik F."/>
            <person name="Keeling P."/>
            <person name="Hampl V."/>
        </authorList>
    </citation>
    <scope>NUCLEOTIDE SEQUENCE</scope>
    <source>
        <strain evidence="1">STM</strain>
    </source>
</reference>
<evidence type="ECO:0000313" key="1">
    <source>
        <dbReference type="EMBL" id="KAA6307512.1"/>
    </source>
</evidence>
<organism evidence="1">
    <name type="scientific">termite gut metagenome</name>
    <dbReference type="NCBI Taxonomy" id="433724"/>
    <lineage>
        <taxon>unclassified sequences</taxon>
        <taxon>metagenomes</taxon>
        <taxon>organismal metagenomes</taxon>
    </lineage>
</organism>
<dbReference type="EMBL" id="SNRY01009115">
    <property type="protein sequence ID" value="KAA6307512.1"/>
    <property type="molecule type" value="Genomic_DNA"/>
</dbReference>
<feature type="non-terminal residue" evidence="1">
    <location>
        <position position="35"/>
    </location>
</feature>
<name>A0A5J4PDW4_9ZZZZ</name>
<dbReference type="AlphaFoldDB" id="A0A5J4PDW4"/>